<dbReference type="PATRIC" id="fig|1291379.3.peg.868"/>
<keyword evidence="2" id="KW-1185">Reference proteome</keyword>
<dbReference type="HOGENOM" id="CLU_3334270_0_0_12"/>
<name>S5ZLB3_9SPIR</name>
<dbReference type="AlphaFoldDB" id="S5ZLB3"/>
<sequence>MQILCQHCNSSKNAKLNMLSVKYSGAALLRELRKSISY</sequence>
<dbReference type="EMBL" id="CP004120">
    <property type="protein sequence ID" value="AGT43367.1"/>
    <property type="molecule type" value="Genomic_DNA"/>
</dbReference>
<organism evidence="1 2">
    <name type="scientific">Treponema pedis str. T A4</name>
    <dbReference type="NCBI Taxonomy" id="1291379"/>
    <lineage>
        <taxon>Bacteria</taxon>
        <taxon>Pseudomonadati</taxon>
        <taxon>Spirochaetota</taxon>
        <taxon>Spirochaetia</taxon>
        <taxon>Spirochaetales</taxon>
        <taxon>Treponemataceae</taxon>
        <taxon>Treponema</taxon>
    </lineage>
</organism>
<dbReference type="KEGG" id="tped:TPE_0871"/>
<gene>
    <name evidence="1" type="ORF">TPE_0871</name>
</gene>
<reference evidence="1 2" key="1">
    <citation type="journal article" date="2013" name="PLoS ONE">
        <title>Genome-Wide Relatedness of Treponema pedis, from Gingiva and Necrotic Skin Lesions of Pigs, with the Human Oral Pathogen Treponema denticola.</title>
        <authorList>
            <person name="Svartstrom O."/>
            <person name="Mushtaq M."/>
            <person name="Pringle M."/>
            <person name="Segerman B."/>
        </authorList>
    </citation>
    <scope>NUCLEOTIDE SEQUENCE [LARGE SCALE GENOMIC DNA]</scope>
    <source>
        <strain evidence="1">T A4</strain>
    </source>
</reference>
<evidence type="ECO:0000313" key="1">
    <source>
        <dbReference type="EMBL" id="AGT43367.1"/>
    </source>
</evidence>
<dbReference type="STRING" id="1291379.TPE_0871"/>
<dbReference type="Proteomes" id="UP000015620">
    <property type="component" value="Chromosome"/>
</dbReference>
<proteinExistence type="predicted"/>
<accession>S5ZLB3</accession>
<protein>
    <submittedName>
        <fullName evidence="1">Uncharacterized protein</fullName>
    </submittedName>
</protein>
<evidence type="ECO:0000313" key="2">
    <source>
        <dbReference type="Proteomes" id="UP000015620"/>
    </source>
</evidence>